<name>A0A097KKJ0_9CHLO</name>
<geneLocation type="chloroplast" evidence="3"/>
<keyword evidence="2" id="KW-1133">Transmembrane helix</keyword>
<evidence type="ECO:0000256" key="1">
    <source>
        <dbReference type="ARBA" id="ARBA00009846"/>
    </source>
</evidence>
<protein>
    <submittedName>
        <fullName evidence="3">Hypothetical chloroplast RF20</fullName>
    </submittedName>
</protein>
<accession>A0A097KKJ0</accession>
<dbReference type="InterPro" id="IPR007572">
    <property type="entry name" value="Uncharacterised_Ycf20"/>
</dbReference>
<keyword evidence="3" id="KW-0934">Plastid</keyword>
<dbReference type="AlphaFoldDB" id="A0A097KKJ0"/>
<proteinExistence type="inferred from homology"/>
<evidence type="ECO:0000256" key="2">
    <source>
        <dbReference type="SAM" id="Phobius"/>
    </source>
</evidence>
<gene>
    <name evidence="3" type="primary">ycf20</name>
</gene>
<dbReference type="GeneID" id="22158660"/>
<feature type="transmembrane region" description="Helical" evidence="2">
    <location>
        <begin position="20"/>
        <end position="46"/>
    </location>
</feature>
<reference evidence="3" key="1">
    <citation type="journal article" date="2014" name="BMC Evol. Biol.">
        <title>Chloroplast phylogenomic analysis resolves deep-level relationships within the green algal class Trebouxiophyceae.</title>
        <authorList>
            <person name="Lemieux C."/>
            <person name="Otis C."/>
            <person name="Turmel M."/>
        </authorList>
    </citation>
    <scope>NUCLEOTIDE SEQUENCE</scope>
</reference>
<evidence type="ECO:0000313" key="3">
    <source>
        <dbReference type="EMBL" id="AIT93706.1"/>
    </source>
</evidence>
<keyword evidence="3" id="KW-0150">Chloroplast</keyword>
<keyword evidence="2" id="KW-0472">Membrane</keyword>
<comment type="similarity">
    <text evidence="1">Belongs to the ycf20 family.</text>
</comment>
<feature type="transmembrane region" description="Helical" evidence="2">
    <location>
        <begin position="82"/>
        <end position="99"/>
    </location>
</feature>
<dbReference type="RefSeq" id="YP_009105051.1">
    <property type="nucleotide sequence ID" value="NC_025527.1"/>
</dbReference>
<dbReference type="EMBL" id="KM462864">
    <property type="protein sequence ID" value="AIT93706.1"/>
    <property type="molecule type" value="Genomic_DNA"/>
</dbReference>
<organism evidence="3">
    <name type="scientific">Stichococcus bacillaris</name>
    <dbReference type="NCBI Taxonomy" id="37433"/>
    <lineage>
        <taxon>Eukaryota</taxon>
        <taxon>Viridiplantae</taxon>
        <taxon>Chlorophyta</taxon>
        <taxon>core chlorophytes</taxon>
        <taxon>Trebouxiophyceae</taxon>
        <taxon>Prasiolales</taxon>
        <taxon>Stichococcaceae</taxon>
        <taxon>Stichococcus</taxon>
    </lineage>
</organism>
<feature type="transmembrane region" description="Helical" evidence="2">
    <location>
        <begin position="52"/>
        <end position="70"/>
    </location>
</feature>
<keyword evidence="2" id="KW-0812">Transmembrane</keyword>
<dbReference type="Pfam" id="PF04483">
    <property type="entry name" value="DUF565"/>
    <property type="match status" value="1"/>
</dbReference>
<sequence>MTKLTACIRRFFQYVARKMIVVSGNIFLILFGFVAGTLFGSVLTVFLKPEALIQLSVAVTLLFVEVLNAFTYRKFLFKNLNLVKIGFLLGVFIDAFKVGS</sequence>